<protein>
    <submittedName>
        <fullName evidence="7">OmpA/MotB domain protein</fullName>
    </submittedName>
</protein>
<dbReference type="AlphaFoldDB" id="A0LHE2"/>
<dbReference type="Proteomes" id="UP000001784">
    <property type="component" value="Chromosome"/>
</dbReference>
<dbReference type="InterPro" id="IPR006665">
    <property type="entry name" value="OmpA-like"/>
</dbReference>
<evidence type="ECO:0000256" key="1">
    <source>
        <dbReference type="ARBA" id="ARBA00004442"/>
    </source>
</evidence>
<dbReference type="PROSITE" id="PS51123">
    <property type="entry name" value="OMPA_2"/>
    <property type="match status" value="1"/>
</dbReference>
<dbReference type="InterPro" id="IPR006664">
    <property type="entry name" value="OMP_bac"/>
</dbReference>
<dbReference type="GO" id="GO:0009279">
    <property type="term" value="C:cell outer membrane"/>
    <property type="evidence" value="ECO:0007669"/>
    <property type="project" value="UniProtKB-SubCell"/>
</dbReference>
<evidence type="ECO:0000256" key="5">
    <source>
        <dbReference type="SAM" id="SignalP"/>
    </source>
</evidence>
<dbReference type="CDD" id="cd07185">
    <property type="entry name" value="OmpA_C-like"/>
    <property type="match status" value="1"/>
</dbReference>
<dbReference type="FunCoup" id="A0LHE2">
    <property type="interactions" value="83"/>
</dbReference>
<accession>A0LHE2</accession>
<dbReference type="eggNOG" id="COG2885">
    <property type="taxonomic scope" value="Bacteria"/>
</dbReference>
<dbReference type="STRING" id="335543.Sfum_1151"/>
<dbReference type="Gene3D" id="3.30.1330.60">
    <property type="entry name" value="OmpA-like domain"/>
    <property type="match status" value="1"/>
</dbReference>
<dbReference type="PANTHER" id="PTHR30329">
    <property type="entry name" value="STATOR ELEMENT OF FLAGELLAR MOTOR COMPLEX"/>
    <property type="match status" value="1"/>
</dbReference>
<dbReference type="PANTHER" id="PTHR30329:SF21">
    <property type="entry name" value="LIPOPROTEIN YIAD-RELATED"/>
    <property type="match status" value="1"/>
</dbReference>
<evidence type="ECO:0000259" key="6">
    <source>
        <dbReference type="PROSITE" id="PS51123"/>
    </source>
</evidence>
<proteinExistence type="predicted"/>
<dbReference type="InParanoid" id="A0LHE2"/>
<evidence type="ECO:0000313" key="7">
    <source>
        <dbReference type="EMBL" id="ABK16844.1"/>
    </source>
</evidence>
<dbReference type="PRINTS" id="PR01021">
    <property type="entry name" value="OMPADOMAIN"/>
</dbReference>
<dbReference type="EMBL" id="CP000478">
    <property type="protein sequence ID" value="ABK16844.1"/>
    <property type="molecule type" value="Genomic_DNA"/>
</dbReference>
<dbReference type="SUPFAM" id="SSF103088">
    <property type="entry name" value="OmpA-like"/>
    <property type="match status" value="1"/>
</dbReference>
<sequence precursor="true">MRTNCFVLLACIAFMMSGCASLMPGESSKDANKSLAPTAGGYIERQEAELVQRMTRADGTSIQREQDKLCITFNCGVLFPDDSTELKPDAPARIAPVAEVLAKYPATSIKVDGFTDRTGSEKYDHEITESRATAVRDVLVGKGIDPARIRARGFGDSKPLTTNATDEGRRTNRRVTITIAPL</sequence>
<keyword evidence="2 4" id="KW-0472">Membrane</keyword>
<evidence type="ECO:0000256" key="2">
    <source>
        <dbReference type="ARBA" id="ARBA00023136"/>
    </source>
</evidence>
<dbReference type="KEGG" id="sfu:Sfum_1151"/>
<evidence type="ECO:0000256" key="4">
    <source>
        <dbReference type="PROSITE-ProRule" id="PRU00473"/>
    </source>
</evidence>
<keyword evidence="3" id="KW-0998">Cell outer membrane</keyword>
<dbReference type="PROSITE" id="PS51257">
    <property type="entry name" value="PROKAR_LIPOPROTEIN"/>
    <property type="match status" value="1"/>
</dbReference>
<dbReference type="RefSeq" id="WP_011698015.1">
    <property type="nucleotide sequence ID" value="NC_008554.1"/>
</dbReference>
<feature type="domain" description="OmpA-like" evidence="6">
    <location>
        <begin position="66"/>
        <end position="182"/>
    </location>
</feature>
<name>A0LHE2_SYNFM</name>
<organism evidence="7 8">
    <name type="scientific">Syntrophobacter fumaroxidans (strain DSM 10017 / MPOB)</name>
    <dbReference type="NCBI Taxonomy" id="335543"/>
    <lineage>
        <taxon>Bacteria</taxon>
        <taxon>Pseudomonadati</taxon>
        <taxon>Thermodesulfobacteriota</taxon>
        <taxon>Syntrophobacteria</taxon>
        <taxon>Syntrophobacterales</taxon>
        <taxon>Syntrophobacteraceae</taxon>
        <taxon>Syntrophobacter</taxon>
    </lineage>
</organism>
<reference evidence="7 8" key="1">
    <citation type="submission" date="2006-10" db="EMBL/GenBank/DDBJ databases">
        <title>Complete sequence of Syntrophobacter fumaroxidans MPOB.</title>
        <authorList>
            <consortium name="US DOE Joint Genome Institute"/>
            <person name="Copeland A."/>
            <person name="Lucas S."/>
            <person name="Lapidus A."/>
            <person name="Barry K."/>
            <person name="Detter J.C."/>
            <person name="Glavina del Rio T."/>
            <person name="Hammon N."/>
            <person name="Israni S."/>
            <person name="Pitluck S."/>
            <person name="Goltsman E.G."/>
            <person name="Martinez M."/>
            <person name="Schmutz J."/>
            <person name="Larimer F."/>
            <person name="Land M."/>
            <person name="Hauser L."/>
            <person name="Kyrpides N."/>
            <person name="Kim E."/>
            <person name="Boone D.R."/>
            <person name="Brockman F."/>
            <person name="Culley D."/>
            <person name="Ferry J."/>
            <person name="Gunsalus R."/>
            <person name="McInerney M.J."/>
            <person name="Morrison M."/>
            <person name="Plugge C."/>
            <person name="Rohlin L."/>
            <person name="Scholten J."/>
            <person name="Sieber J."/>
            <person name="Stams A.J.M."/>
            <person name="Worm P."/>
            <person name="Henstra A.M."/>
            <person name="Richardson P."/>
        </authorList>
    </citation>
    <scope>NUCLEOTIDE SEQUENCE [LARGE SCALE GENOMIC DNA]</scope>
    <source>
        <strain evidence="8">DSM 10017 / MPOB</strain>
    </source>
</reference>
<dbReference type="HOGENOM" id="CLU_016890_1_2_7"/>
<dbReference type="InterPro" id="IPR036737">
    <property type="entry name" value="OmpA-like_sf"/>
</dbReference>
<keyword evidence="5" id="KW-0732">Signal</keyword>
<evidence type="ECO:0000256" key="3">
    <source>
        <dbReference type="ARBA" id="ARBA00023237"/>
    </source>
</evidence>
<dbReference type="Pfam" id="PF00691">
    <property type="entry name" value="OmpA"/>
    <property type="match status" value="1"/>
</dbReference>
<keyword evidence="8" id="KW-1185">Reference proteome</keyword>
<evidence type="ECO:0000313" key="8">
    <source>
        <dbReference type="Proteomes" id="UP000001784"/>
    </source>
</evidence>
<comment type="subcellular location">
    <subcellularLocation>
        <location evidence="1">Cell outer membrane</location>
    </subcellularLocation>
</comment>
<dbReference type="InterPro" id="IPR050330">
    <property type="entry name" value="Bact_OuterMem_StrucFunc"/>
</dbReference>
<gene>
    <name evidence="7" type="ordered locus">Sfum_1151</name>
</gene>
<feature type="signal peptide" evidence="5">
    <location>
        <begin position="1"/>
        <end position="20"/>
    </location>
</feature>
<feature type="chain" id="PRO_5002626220" evidence="5">
    <location>
        <begin position="21"/>
        <end position="182"/>
    </location>
</feature>